<dbReference type="InterPro" id="IPR055995">
    <property type="entry name" value="DUF7573"/>
</dbReference>
<evidence type="ECO:0000259" key="2">
    <source>
        <dbReference type="Pfam" id="PF24458"/>
    </source>
</evidence>
<accession>A0ABD5UQN5</accession>
<dbReference type="Proteomes" id="UP001596296">
    <property type="component" value="Unassembled WGS sequence"/>
</dbReference>
<gene>
    <name evidence="3" type="ORF">ACFQE9_03765</name>
</gene>
<sequence length="84" mass="8957">MDEDRSLDEFANRDGDDGEAGGGGIEVDDGADGEANEIGDDERDPATATSTVSTSGSDCDRCGSTVERRWLDDGEYVCSDCKQW</sequence>
<evidence type="ECO:0000256" key="1">
    <source>
        <dbReference type="SAM" id="MobiDB-lite"/>
    </source>
</evidence>
<dbReference type="RefSeq" id="WP_379740543.1">
    <property type="nucleotide sequence ID" value="NZ_JBHSVN010000001.1"/>
</dbReference>
<proteinExistence type="predicted"/>
<feature type="compositionally biased region" description="Low complexity" evidence="1">
    <location>
        <begin position="46"/>
        <end position="57"/>
    </location>
</feature>
<dbReference type="EMBL" id="JBHSXL010000003">
    <property type="protein sequence ID" value="MFC6891737.1"/>
    <property type="molecule type" value="Genomic_DNA"/>
</dbReference>
<feature type="domain" description="DUF7573" evidence="2">
    <location>
        <begin position="46"/>
        <end position="84"/>
    </location>
</feature>
<feature type="compositionally biased region" description="Acidic residues" evidence="1">
    <location>
        <begin position="26"/>
        <end position="43"/>
    </location>
</feature>
<feature type="region of interest" description="Disordered" evidence="1">
    <location>
        <begin position="1"/>
        <end position="61"/>
    </location>
</feature>
<organism evidence="3 4">
    <name type="scientific">Halopenitus salinus</name>
    <dbReference type="NCBI Taxonomy" id="1198295"/>
    <lineage>
        <taxon>Archaea</taxon>
        <taxon>Methanobacteriati</taxon>
        <taxon>Methanobacteriota</taxon>
        <taxon>Stenosarchaea group</taxon>
        <taxon>Halobacteria</taxon>
        <taxon>Halobacteriales</taxon>
        <taxon>Haloferacaceae</taxon>
        <taxon>Halopenitus</taxon>
    </lineage>
</organism>
<evidence type="ECO:0000313" key="3">
    <source>
        <dbReference type="EMBL" id="MFC6891737.1"/>
    </source>
</evidence>
<comment type="caution">
    <text evidence="3">The sequence shown here is derived from an EMBL/GenBank/DDBJ whole genome shotgun (WGS) entry which is preliminary data.</text>
</comment>
<keyword evidence="4" id="KW-1185">Reference proteome</keyword>
<dbReference type="AlphaFoldDB" id="A0ABD5UQN5"/>
<reference evidence="3 4" key="1">
    <citation type="journal article" date="2019" name="Int. J. Syst. Evol. Microbiol.">
        <title>The Global Catalogue of Microorganisms (GCM) 10K type strain sequencing project: providing services to taxonomists for standard genome sequencing and annotation.</title>
        <authorList>
            <consortium name="The Broad Institute Genomics Platform"/>
            <consortium name="The Broad Institute Genome Sequencing Center for Infectious Disease"/>
            <person name="Wu L."/>
            <person name="Ma J."/>
        </authorList>
    </citation>
    <scope>NUCLEOTIDE SEQUENCE [LARGE SCALE GENOMIC DNA]</scope>
    <source>
        <strain evidence="3 4">SKJ47</strain>
    </source>
</reference>
<name>A0ABD5UQN5_9EURY</name>
<evidence type="ECO:0000313" key="4">
    <source>
        <dbReference type="Proteomes" id="UP001596296"/>
    </source>
</evidence>
<dbReference type="Pfam" id="PF24458">
    <property type="entry name" value="DUF7573"/>
    <property type="match status" value="1"/>
</dbReference>
<protein>
    <recommendedName>
        <fullName evidence="2">DUF7573 domain-containing protein</fullName>
    </recommendedName>
</protein>